<keyword evidence="2 5" id="KW-0812">Transmembrane</keyword>
<comment type="caution">
    <text evidence="7">The sequence shown here is derived from an EMBL/GenBank/DDBJ whole genome shotgun (WGS) entry which is preliminary data.</text>
</comment>
<dbReference type="OrthoDB" id="3900342at2759"/>
<feature type="transmembrane region" description="Helical" evidence="5">
    <location>
        <begin position="276"/>
        <end position="299"/>
    </location>
</feature>
<dbReference type="InterPro" id="IPR004841">
    <property type="entry name" value="AA-permease/SLC12A_dom"/>
</dbReference>
<proteinExistence type="predicted"/>
<evidence type="ECO:0000256" key="1">
    <source>
        <dbReference type="ARBA" id="ARBA00004141"/>
    </source>
</evidence>
<evidence type="ECO:0000256" key="5">
    <source>
        <dbReference type="SAM" id="Phobius"/>
    </source>
</evidence>
<feature type="transmembrane region" description="Helical" evidence="5">
    <location>
        <begin position="408"/>
        <end position="428"/>
    </location>
</feature>
<dbReference type="Gene3D" id="1.20.1740.10">
    <property type="entry name" value="Amino acid/polyamine transporter I"/>
    <property type="match status" value="1"/>
</dbReference>
<dbReference type="EMBL" id="LCWF01000116">
    <property type="protein sequence ID" value="KKY18797.1"/>
    <property type="molecule type" value="Genomic_DNA"/>
</dbReference>
<sequence>MADKKFEDVVEASLPEYSSSVKHQHDSEDISVGETVEVGKLAHHDGEYHRSFTARQIHVISLGGQIGAGLFISTGKNLRDGGPASLFLAFFVVCTCVFAVLQTVSEMTISFPVSGNFIDYADRFVDPALAFAAGFSMWLGWTAIIAAEATFFSTIVNYWAQDRVNEAVWLTIFLIVMVIIFSLPAKVFAWFEYITSILKVLALLIFMFAGLAIVLGAGPTGRVHHGETWQDGKAFRNGFKGFGNSVLLAILAIGDNTFTGFIAGEAKNPRYSVSHAAFLIPIRVSAFYLISIILIGLLVSPTNDRLFGGSGIDASPFVIALDEAGIPGLPDFLNVVIICGVAAIAAESLYIASRMLRAMSHQRLIPDWVAKVDAKGRPRAALLITTIVAFILTYINLCAGGITVFNWLAQIASTGYFMVWVVISITSFRFRAALKAQNDPLFNQVYAWKCSFWPLPPLWLLTCCSLYTGCSFYLSLYPIVSLSPLPFPFPSSSTIQTSNSKLQGSTTPTAYYFFQYMFGLILIFSTGIAYKLIYRTKLRDPKTVDLQTGRRPLSVEEITELDEYEAMSGWRRFYTFVQLW</sequence>
<evidence type="ECO:0000256" key="2">
    <source>
        <dbReference type="ARBA" id="ARBA00022692"/>
    </source>
</evidence>
<feature type="transmembrane region" description="Helical" evidence="5">
    <location>
        <begin position="510"/>
        <end position="533"/>
    </location>
</feature>
<gene>
    <name evidence="7" type="ORF">UCRPC4_g04777</name>
</gene>
<feature type="transmembrane region" description="Helical" evidence="5">
    <location>
        <begin position="241"/>
        <end position="264"/>
    </location>
</feature>
<feature type="transmembrane region" description="Helical" evidence="5">
    <location>
        <begin position="84"/>
        <end position="104"/>
    </location>
</feature>
<dbReference type="Proteomes" id="UP000053317">
    <property type="component" value="Unassembled WGS sequence"/>
</dbReference>
<evidence type="ECO:0000313" key="7">
    <source>
        <dbReference type="EMBL" id="KKY18797.1"/>
    </source>
</evidence>
<feature type="transmembrane region" description="Helical" evidence="5">
    <location>
        <begin position="200"/>
        <end position="221"/>
    </location>
</feature>
<dbReference type="GO" id="GO:0015171">
    <property type="term" value="F:amino acid transmembrane transporter activity"/>
    <property type="evidence" value="ECO:0007669"/>
    <property type="project" value="TreeGrafter"/>
</dbReference>
<feature type="transmembrane region" description="Helical" evidence="5">
    <location>
        <begin position="124"/>
        <end position="147"/>
    </location>
</feature>
<accession>A0A0G2E6Z8</accession>
<feature type="transmembrane region" description="Helical" evidence="5">
    <location>
        <begin position="458"/>
        <end position="480"/>
    </location>
</feature>
<protein>
    <submittedName>
        <fullName evidence="7">Putative amino acid permease</fullName>
    </submittedName>
</protein>
<evidence type="ECO:0000313" key="8">
    <source>
        <dbReference type="Proteomes" id="UP000053317"/>
    </source>
</evidence>
<evidence type="ECO:0000256" key="4">
    <source>
        <dbReference type="ARBA" id="ARBA00023136"/>
    </source>
</evidence>
<keyword evidence="8" id="KW-1185">Reference proteome</keyword>
<dbReference type="PANTHER" id="PTHR43341:SF37">
    <property type="entry name" value="AMINO ACID TRANSPORTER (EUROFUNG)"/>
    <property type="match status" value="1"/>
</dbReference>
<reference evidence="7 8" key="1">
    <citation type="submission" date="2015-05" db="EMBL/GenBank/DDBJ databases">
        <title>Distinctive expansion of gene families associated with plant cell wall degradation and secondary metabolism in the genomes of grapevine trunk pathogens.</title>
        <authorList>
            <person name="Lawrence D.P."/>
            <person name="Travadon R."/>
            <person name="Rolshausen P.E."/>
            <person name="Baumgartner K."/>
        </authorList>
    </citation>
    <scope>NUCLEOTIDE SEQUENCE [LARGE SCALE GENOMIC DNA]</scope>
    <source>
        <strain evidence="7">UCRPC4</strain>
    </source>
</reference>
<dbReference type="AlphaFoldDB" id="A0A0G2E6Z8"/>
<comment type="subcellular location">
    <subcellularLocation>
        <location evidence="1">Membrane</location>
        <topology evidence="1">Multi-pass membrane protein</topology>
    </subcellularLocation>
</comment>
<feature type="transmembrane region" description="Helical" evidence="5">
    <location>
        <begin position="332"/>
        <end position="353"/>
    </location>
</feature>
<feature type="domain" description="Amino acid permease/ SLC12A" evidence="6">
    <location>
        <begin position="57"/>
        <end position="538"/>
    </location>
</feature>
<keyword evidence="3 5" id="KW-1133">Transmembrane helix</keyword>
<dbReference type="GO" id="GO:0016020">
    <property type="term" value="C:membrane"/>
    <property type="evidence" value="ECO:0007669"/>
    <property type="project" value="UniProtKB-SubCell"/>
</dbReference>
<dbReference type="PANTHER" id="PTHR43341">
    <property type="entry name" value="AMINO ACID PERMEASE"/>
    <property type="match status" value="1"/>
</dbReference>
<dbReference type="PIRSF" id="PIRSF006060">
    <property type="entry name" value="AA_transporter"/>
    <property type="match status" value="1"/>
</dbReference>
<dbReference type="Pfam" id="PF00324">
    <property type="entry name" value="AA_permease"/>
    <property type="match status" value="1"/>
</dbReference>
<dbReference type="InterPro" id="IPR050524">
    <property type="entry name" value="APC_YAT"/>
</dbReference>
<reference evidence="7 8" key="2">
    <citation type="submission" date="2015-05" db="EMBL/GenBank/DDBJ databases">
        <authorList>
            <person name="Morales-Cruz A."/>
            <person name="Amrine K.C."/>
            <person name="Cantu D."/>
        </authorList>
    </citation>
    <scope>NUCLEOTIDE SEQUENCE [LARGE SCALE GENOMIC DNA]</scope>
    <source>
        <strain evidence="7">UCRPC4</strain>
    </source>
</reference>
<feature type="transmembrane region" description="Helical" evidence="5">
    <location>
        <begin position="380"/>
        <end position="402"/>
    </location>
</feature>
<evidence type="ECO:0000256" key="3">
    <source>
        <dbReference type="ARBA" id="ARBA00022989"/>
    </source>
</evidence>
<evidence type="ECO:0000259" key="6">
    <source>
        <dbReference type="Pfam" id="PF00324"/>
    </source>
</evidence>
<keyword evidence="4 5" id="KW-0472">Membrane</keyword>
<name>A0A0G2E6Z8_PHACM</name>
<feature type="transmembrane region" description="Helical" evidence="5">
    <location>
        <begin position="167"/>
        <end position="188"/>
    </location>
</feature>
<organism evidence="7 8">
    <name type="scientific">Phaeomoniella chlamydospora</name>
    <name type="common">Phaeoacremonium chlamydosporum</name>
    <dbReference type="NCBI Taxonomy" id="158046"/>
    <lineage>
        <taxon>Eukaryota</taxon>
        <taxon>Fungi</taxon>
        <taxon>Dikarya</taxon>
        <taxon>Ascomycota</taxon>
        <taxon>Pezizomycotina</taxon>
        <taxon>Eurotiomycetes</taxon>
        <taxon>Chaetothyriomycetidae</taxon>
        <taxon>Phaeomoniellales</taxon>
        <taxon>Phaeomoniellaceae</taxon>
        <taxon>Phaeomoniella</taxon>
    </lineage>
</organism>